<dbReference type="OrthoDB" id="9804822at2"/>
<evidence type="ECO:0000256" key="2">
    <source>
        <dbReference type="ARBA" id="ARBA00022475"/>
    </source>
</evidence>
<protein>
    <submittedName>
        <fullName evidence="7">Lysine transporter LysE</fullName>
    </submittedName>
</protein>
<dbReference type="GO" id="GO:0005886">
    <property type="term" value="C:plasma membrane"/>
    <property type="evidence" value="ECO:0007669"/>
    <property type="project" value="UniProtKB-SubCell"/>
</dbReference>
<keyword evidence="5 6" id="KW-0472">Membrane</keyword>
<dbReference type="InterPro" id="IPR001123">
    <property type="entry name" value="LeuE-type"/>
</dbReference>
<evidence type="ECO:0000256" key="4">
    <source>
        <dbReference type="ARBA" id="ARBA00022989"/>
    </source>
</evidence>
<comment type="subcellular location">
    <subcellularLocation>
        <location evidence="1">Cell membrane</location>
        <topology evidence="1">Multi-pass membrane protein</topology>
    </subcellularLocation>
</comment>
<evidence type="ECO:0000313" key="7">
    <source>
        <dbReference type="EMBL" id="AUX39638.1"/>
    </source>
</evidence>
<feature type="transmembrane region" description="Helical" evidence="6">
    <location>
        <begin position="177"/>
        <end position="194"/>
    </location>
</feature>
<dbReference type="AlphaFoldDB" id="A0A2L0EK36"/>
<keyword evidence="2" id="KW-1003">Cell membrane</keyword>
<organism evidence="7 8">
    <name type="scientific">Sorangium cellulosum</name>
    <name type="common">Polyangium cellulosum</name>
    <dbReference type="NCBI Taxonomy" id="56"/>
    <lineage>
        <taxon>Bacteria</taxon>
        <taxon>Pseudomonadati</taxon>
        <taxon>Myxococcota</taxon>
        <taxon>Polyangia</taxon>
        <taxon>Polyangiales</taxon>
        <taxon>Polyangiaceae</taxon>
        <taxon>Sorangium</taxon>
    </lineage>
</organism>
<evidence type="ECO:0000256" key="1">
    <source>
        <dbReference type="ARBA" id="ARBA00004651"/>
    </source>
</evidence>
<feature type="transmembrane region" description="Helical" evidence="6">
    <location>
        <begin position="42"/>
        <end position="66"/>
    </location>
</feature>
<keyword evidence="4 6" id="KW-1133">Transmembrane helix</keyword>
<proteinExistence type="predicted"/>
<evidence type="ECO:0000256" key="3">
    <source>
        <dbReference type="ARBA" id="ARBA00022692"/>
    </source>
</evidence>
<dbReference type="PANTHER" id="PTHR30086:SF20">
    <property type="entry name" value="ARGININE EXPORTER PROTEIN ARGO-RELATED"/>
    <property type="match status" value="1"/>
</dbReference>
<feature type="transmembrane region" description="Helical" evidence="6">
    <location>
        <begin position="78"/>
        <end position="97"/>
    </location>
</feature>
<evidence type="ECO:0000256" key="5">
    <source>
        <dbReference type="ARBA" id="ARBA00023136"/>
    </source>
</evidence>
<dbReference type="Pfam" id="PF01810">
    <property type="entry name" value="LysE"/>
    <property type="match status" value="1"/>
</dbReference>
<reference evidence="7 8" key="1">
    <citation type="submission" date="2015-09" db="EMBL/GenBank/DDBJ databases">
        <title>Sorangium comparison.</title>
        <authorList>
            <person name="Zaburannyi N."/>
            <person name="Bunk B."/>
            <person name="Overmann J."/>
            <person name="Mueller R."/>
        </authorList>
    </citation>
    <scope>NUCLEOTIDE SEQUENCE [LARGE SCALE GENOMIC DNA]</scope>
    <source>
        <strain evidence="7 8">So ce26</strain>
    </source>
</reference>
<dbReference type="EMBL" id="CP012673">
    <property type="protein sequence ID" value="AUX39638.1"/>
    <property type="molecule type" value="Genomic_DNA"/>
</dbReference>
<dbReference type="Proteomes" id="UP000238348">
    <property type="component" value="Chromosome"/>
</dbReference>
<accession>A0A2L0EK36</accession>
<dbReference type="RefSeq" id="WP_104977574.1">
    <property type="nucleotide sequence ID" value="NZ_CP012673.1"/>
</dbReference>
<gene>
    <name evidence="7" type="primary">lysE</name>
    <name evidence="7" type="ORF">SOCE26_010330</name>
</gene>
<dbReference type="GO" id="GO:0015171">
    <property type="term" value="F:amino acid transmembrane transporter activity"/>
    <property type="evidence" value="ECO:0007669"/>
    <property type="project" value="TreeGrafter"/>
</dbReference>
<sequence length="195" mass="20263">MIELLPLATYCFVMSSTPGPNNMMLTTSGANFGYRGSLPHVLGISAGGAVQTFATCLGLGALFAAYPVLHSALRVAGALYLLALAWKLTGGAVARGAEAPRPLSFAEGALFQAVNPKSWLKAITLASVFMPAGMGVASGALLVAIVGLAITFPCISAWALFGVAIRRFLTDPRRQRLFNVIMAGALAVLALLLLR</sequence>
<dbReference type="GO" id="GO:0033228">
    <property type="term" value="P:cysteine export across plasma membrane"/>
    <property type="evidence" value="ECO:0007669"/>
    <property type="project" value="TreeGrafter"/>
</dbReference>
<keyword evidence="3 6" id="KW-0812">Transmembrane</keyword>
<evidence type="ECO:0000256" key="6">
    <source>
        <dbReference type="SAM" id="Phobius"/>
    </source>
</evidence>
<dbReference type="PANTHER" id="PTHR30086">
    <property type="entry name" value="ARGININE EXPORTER PROTEIN ARGO"/>
    <property type="match status" value="1"/>
</dbReference>
<evidence type="ECO:0000313" key="8">
    <source>
        <dbReference type="Proteomes" id="UP000238348"/>
    </source>
</evidence>
<name>A0A2L0EK36_SORCE</name>
<feature type="transmembrane region" description="Helical" evidence="6">
    <location>
        <begin position="140"/>
        <end position="165"/>
    </location>
</feature>